<keyword evidence="3" id="KW-1185">Reference proteome</keyword>
<evidence type="ECO:0000313" key="3">
    <source>
        <dbReference type="Proteomes" id="UP000748531"/>
    </source>
</evidence>
<feature type="region of interest" description="Disordered" evidence="1">
    <location>
        <begin position="379"/>
        <end position="424"/>
    </location>
</feature>
<feature type="compositionally biased region" description="Low complexity" evidence="1">
    <location>
        <begin position="204"/>
        <end position="217"/>
    </location>
</feature>
<feature type="region of interest" description="Disordered" evidence="1">
    <location>
        <begin position="304"/>
        <end position="350"/>
    </location>
</feature>
<feature type="region of interest" description="Disordered" evidence="1">
    <location>
        <begin position="487"/>
        <end position="565"/>
    </location>
</feature>
<organism evidence="2 3">
    <name type="scientific">Paragonimus heterotremus</name>
    <dbReference type="NCBI Taxonomy" id="100268"/>
    <lineage>
        <taxon>Eukaryota</taxon>
        <taxon>Metazoa</taxon>
        <taxon>Spiralia</taxon>
        <taxon>Lophotrochozoa</taxon>
        <taxon>Platyhelminthes</taxon>
        <taxon>Trematoda</taxon>
        <taxon>Digenea</taxon>
        <taxon>Plagiorchiida</taxon>
        <taxon>Troglotremata</taxon>
        <taxon>Troglotrematidae</taxon>
        <taxon>Paragonimus</taxon>
    </lineage>
</organism>
<evidence type="ECO:0000256" key="1">
    <source>
        <dbReference type="SAM" id="MobiDB-lite"/>
    </source>
</evidence>
<feature type="region of interest" description="Disordered" evidence="1">
    <location>
        <begin position="198"/>
        <end position="251"/>
    </location>
</feature>
<dbReference type="OrthoDB" id="6280453at2759"/>
<proteinExistence type="predicted"/>
<protein>
    <submittedName>
        <fullName evidence="2">Uncharacterized protein</fullName>
    </submittedName>
</protein>
<dbReference type="Proteomes" id="UP000748531">
    <property type="component" value="Unassembled WGS sequence"/>
</dbReference>
<feature type="compositionally biased region" description="Polar residues" evidence="1">
    <location>
        <begin position="496"/>
        <end position="509"/>
    </location>
</feature>
<evidence type="ECO:0000313" key="2">
    <source>
        <dbReference type="EMBL" id="KAF5404342.1"/>
    </source>
</evidence>
<feature type="compositionally biased region" description="Polar residues" evidence="1">
    <location>
        <begin position="318"/>
        <end position="334"/>
    </location>
</feature>
<feature type="region of interest" description="Disordered" evidence="1">
    <location>
        <begin position="1032"/>
        <end position="1076"/>
    </location>
</feature>
<sequence length="1283" mass="138035">MSSASVQYSLSYDTLSDSTLTSKDDSSKIGCRNAVADPPVSPKNCEQSIVVPNFEHSRLSESGSKRPLQFQSEKCFKEVLIDGFSILSFNTKDDLVSYVQRFEADRPQHQLDNASAVEKSKRSRRIGTTGSSATCKRRTKVGLYNHSHILSEDAAVDLLSADNASESVSDRIFTSLPCGLQNGCLPNGVVHSSAHRTVNITTKPDSPLTTTGSTTPSEQQSMRFSNSRQSDPCSSVSHTGSDLASRNRYSDASGSRVSVAATIHSQRASPNDHCLFSPLAGSMLSTVADCHLTPLTTSWNNHTSHAAHLPSGDRWLPSKSSHSDGSLLQMSPDSASAAPDGGPGTHFVTSATSVIRPNPCHQFSVAALTKELVKQTVETSTVDPSCRPSTGVCPSVHSPTNRSFNQRQLPLRSSTDLDSPQESTRLFNSSSIVRTTYEGIPISTPTAVCSHHSTASTSYVSHNNLICQLSNGMPNLCHQTQMKLDSHQSRGCPSKLPSTPSQCVSQINRSPSTSSPSISSPAQSRCRPSSATNKGISLSNMSTTKGSKIISSDPTTITPSASGTEFPNSRMLQQLMGIDVHTAERLFNDIRFTELYSLTMATLAGVEAKNNTSSSKPVLSNGLTDDKVAKSDDWKTLRSSICSFTSGPGSILSSNSMSKSNMNFTGSCANGHNNSGSCSVDRGSLSTVNALTRTQNVLHAAYSDRELINRITQLGHNSHHHQTHSISNRSGQLPDNVPVNPFPLFPLPTGLPPPPPLTAGCPSSESVSDAYGLLRVPPASQRDPLLRVPPPPPLYTVNQQPGHSLSNMASANTFVPPPPLATTSQTFGPRNRTQWESYFKRTLSAIHAGEFNPTDRQDSDMHLGIPASSIYPVPALTTRQSVVPYSALPVSTGPRPLVPSPQLAPHPHTSAITAQPNRLSTRFGTVEQSKRHLGALYKPYHTGRVCGRWADAHVRIANYILLQKSLNGCQRAHKSSNSGPGVSLIPKFAPIRPIVRPLSMAPPRPMVVPWSSSGPSISNCFGHTVQTKTSAVNTTSSFDPRNLTIQVPPAPPFASADRMDEKREPSLHTPQLSNSQAPSTEILEMFWQSALQKWYSQSNLPLSGHFAPPPTSSSGNVLHSLGLNPVDTKQSMSQLAVDRRTATESSLAAMFPPCSSLPTSSFGSSLHLSLGSEAKRRRVEAPSALHLLPPSRPELPVSHPMYSLPLLVRMPHPAELLTPGPHKQDILKATANLMNGYHIPEVFTNPHHIGLGYMNSDADRSNMMETGLKLASQSSHLATIHPW</sequence>
<feature type="compositionally biased region" description="Polar residues" evidence="1">
    <location>
        <begin position="397"/>
        <end position="424"/>
    </location>
</feature>
<dbReference type="EMBL" id="LUCH01000773">
    <property type="protein sequence ID" value="KAF5404342.1"/>
    <property type="molecule type" value="Genomic_DNA"/>
</dbReference>
<accession>A0A8J4SSG6</accession>
<feature type="compositionally biased region" description="Polar residues" evidence="1">
    <location>
        <begin position="526"/>
        <end position="565"/>
    </location>
</feature>
<reference evidence="2" key="1">
    <citation type="submission" date="2019-05" db="EMBL/GenBank/DDBJ databases">
        <title>Annotation for the trematode Paragonimus heterotremus.</title>
        <authorList>
            <person name="Choi Y.-J."/>
        </authorList>
    </citation>
    <scope>NUCLEOTIDE SEQUENCE</scope>
    <source>
        <strain evidence="2">LC</strain>
    </source>
</reference>
<name>A0A8J4SSG6_9TREM</name>
<feature type="compositionally biased region" description="Polar residues" evidence="1">
    <location>
        <begin position="1032"/>
        <end position="1045"/>
    </location>
</feature>
<feature type="compositionally biased region" description="Basic and acidic residues" evidence="1">
    <location>
        <begin position="1057"/>
        <end position="1066"/>
    </location>
</feature>
<feature type="region of interest" description="Disordered" evidence="1">
    <location>
        <begin position="17"/>
        <end position="42"/>
    </location>
</feature>
<feature type="compositionally biased region" description="Low complexity" evidence="1">
    <location>
        <begin position="510"/>
        <end position="524"/>
    </location>
</feature>
<feature type="compositionally biased region" description="Polar residues" evidence="1">
    <location>
        <begin position="218"/>
        <end position="244"/>
    </location>
</feature>
<gene>
    <name evidence="2" type="ORF">PHET_02128</name>
</gene>
<comment type="caution">
    <text evidence="2">The sequence shown here is derived from an EMBL/GenBank/DDBJ whole genome shotgun (WGS) entry which is preliminary data.</text>
</comment>